<dbReference type="SUPFAM" id="SSF81853">
    <property type="entry name" value="Family 10 polysaccharide lyase"/>
    <property type="match status" value="1"/>
</dbReference>
<dbReference type="Proteomes" id="UP000306196">
    <property type="component" value="Unassembled WGS sequence"/>
</dbReference>
<proteinExistence type="predicted"/>
<dbReference type="EMBL" id="VAUV01000002">
    <property type="protein sequence ID" value="TLD72319.1"/>
    <property type="molecule type" value="Genomic_DNA"/>
</dbReference>
<feature type="chain" id="PRO_5024318299" evidence="1">
    <location>
        <begin position="19"/>
        <end position="508"/>
    </location>
</feature>
<dbReference type="Pfam" id="PF09492">
    <property type="entry name" value="Pec_lyase"/>
    <property type="match status" value="1"/>
</dbReference>
<gene>
    <name evidence="2" type="ORF">FEM03_02900</name>
</gene>
<dbReference type="AlphaFoldDB" id="A0A5R8KKY6"/>
<name>A0A5R8KKY6_9BACT</name>
<dbReference type="Gene3D" id="1.50.10.20">
    <property type="match status" value="1"/>
</dbReference>
<dbReference type="RefSeq" id="WP_138084675.1">
    <property type="nucleotide sequence ID" value="NZ_VAUV01000002.1"/>
</dbReference>
<keyword evidence="1" id="KW-0732">Signal</keyword>
<comment type="caution">
    <text evidence="2">The sequence shown here is derived from an EMBL/GenBank/DDBJ whole genome shotgun (WGS) entry which is preliminary data.</text>
</comment>
<evidence type="ECO:0000313" key="2">
    <source>
        <dbReference type="EMBL" id="TLD72319.1"/>
    </source>
</evidence>
<dbReference type="InterPro" id="IPR012669">
    <property type="entry name" value="Pectate_lyase"/>
</dbReference>
<organism evidence="2 3">
    <name type="scientific">Phragmitibacter flavus</name>
    <dbReference type="NCBI Taxonomy" id="2576071"/>
    <lineage>
        <taxon>Bacteria</taxon>
        <taxon>Pseudomonadati</taxon>
        <taxon>Verrucomicrobiota</taxon>
        <taxon>Verrucomicrobiia</taxon>
        <taxon>Verrucomicrobiales</taxon>
        <taxon>Verrucomicrobiaceae</taxon>
        <taxon>Phragmitibacter</taxon>
    </lineage>
</organism>
<dbReference type="OrthoDB" id="9804686at2"/>
<keyword evidence="3" id="KW-1185">Reference proteome</keyword>
<feature type="signal peptide" evidence="1">
    <location>
        <begin position="1"/>
        <end position="18"/>
    </location>
</feature>
<evidence type="ECO:0000256" key="1">
    <source>
        <dbReference type="SAM" id="SignalP"/>
    </source>
</evidence>
<reference evidence="2 3" key="1">
    <citation type="submission" date="2019-05" db="EMBL/GenBank/DDBJ databases">
        <title>Verrucobacter flavum gen. nov., sp. nov. a new member of the family Verrucomicrobiaceae.</title>
        <authorList>
            <person name="Szuroczki S."/>
            <person name="Abbaszade G."/>
            <person name="Szabo A."/>
            <person name="Felfoldi T."/>
            <person name="Schumann P."/>
            <person name="Boka K."/>
            <person name="Keki Z."/>
            <person name="Toumi M."/>
            <person name="Toth E."/>
        </authorList>
    </citation>
    <scope>NUCLEOTIDE SEQUENCE [LARGE SCALE GENOMIC DNA]</scope>
    <source>
        <strain evidence="2 3">MG-N-17</strain>
    </source>
</reference>
<dbReference type="GO" id="GO:0016829">
    <property type="term" value="F:lyase activity"/>
    <property type="evidence" value="ECO:0007669"/>
    <property type="project" value="UniProtKB-KW"/>
</dbReference>
<accession>A0A5R8KKY6</accession>
<keyword evidence="2" id="KW-0456">Lyase</keyword>
<sequence>MVKRLMLFLGLGLMGVGAQVTSVEKAETTPVVVQDCPSVAEVEEALKKAAMFCRTNLSFAGGYATDWSRDLKESGTSDIMMSTVISIESPGTPSFGLAYLAGWKATGDPLYLQGMKEVVQALLWSQLASGGWDTFHDFALPAARKWHYRRDLDAGDVERGGRKARSTLDDGKTQLALMFLLEVAQLAEFKEDGSLQKALRFGMEGLLAAQAPNGGWPQGYEGPADGSAPVVKARFPVEWSRVFPKVEYTSFYTLNDGNLESLCRLLLRAHELDAEGGEKYLAAAKRLGDFLLLAQCPQPQPGWAQQYNLEMEPVWARKFEPPSVSSLETLGALKTLHQVWLATGEKKYLEPVKEALAWLEKSRLPDGQYARFYELGSNKPLYFVKDTYELTYEDGNLPTHYGFKLDELQDDIEQFKKLMLRPREELLAKRVPKATEREWLSALKGLTKKAVTALKDKNKEGLWTEENRYDAGEIVANMMVMAKYVEAAKGAGSLFEEYRGKVNVSGGG</sequence>
<protein>
    <submittedName>
        <fullName evidence="2">Pectic acid lyase</fullName>
    </submittedName>
</protein>
<evidence type="ECO:0000313" key="3">
    <source>
        <dbReference type="Proteomes" id="UP000306196"/>
    </source>
</evidence>